<evidence type="ECO:0000313" key="1">
    <source>
        <dbReference type="EMBL" id="NMG73511.1"/>
    </source>
</evidence>
<accession>A0ABX1Q907</accession>
<proteinExistence type="predicted"/>
<comment type="caution">
    <text evidence="1">The sequence shown here is derived from an EMBL/GenBank/DDBJ whole genome shotgun (WGS) entry which is preliminary data.</text>
</comment>
<protein>
    <recommendedName>
        <fullName evidence="3">DUF2497 domain-containing protein</fullName>
    </recommendedName>
</protein>
<sequence>MSNWSLPPRLDPDDELRAADLLLGKADALLRRHRAAEPQAPLLPEPEEFVSLEDDDLPVLTEVVDPSEWETSSQVAQIPPAPAAPTTPVQVSQLAEQLISLDTEISRAVEAWFATELPQLLSREMDKLSSRLQEEAIAHLRATLLPTLSEHISRSLEKHADLPR</sequence>
<dbReference type="Proteomes" id="UP000648984">
    <property type="component" value="Unassembled WGS sequence"/>
</dbReference>
<evidence type="ECO:0000313" key="2">
    <source>
        <dbReference type="Proteomes" id="UP000648984"/>
    </source>
</evidence>
<keyword evidence="2" id="KW-1185">Reference proteome</keyword>
<reference evidence="1 2" key="1">
    <citation type="submission" date="2019-12" db="EMBL/GenBank/DDBJ databases">
        <title>Comparative genomics gives insights into the taxonomy of the Azoarcus-Aromatoleum group and reveals separate origins of nif in the plant-associated Azoarcus and non-plant-associated Aromatoleum sub-groups.</title>
        <authorList>
            <person name="Lafos M."/>
            <person name="Maluk M."/>
            <person name="Batista M."/>
            <person name="Junghare M."/>
            <person name="Carmona M."/>
            <person name="Faoro H."/>
            <person name="Cruz L.M."/>
            <person name="Battistoni F."/>
            <person name="De Souza E."/>
            <person name="Pedrosa F."/>
            <person name="Chen W.-M."/>
            <person name="Poole P.S."/>
            <person name="Dixon R.A."/>
            <person name="James E.K."/>
        </authorList>
    </citation>
    <scope>NUCLEOTIDE SEQUENCE [LARGE SCALE GENOMIC DNA]</scope>
    <source>
        <strain evidence="1 2">22Lin</strain>
    </source>
</reference>
<evidence type="ECO:0008006" key="3">
    <source>
        <dbReference type="Google" id="ProtNLM"/>
    </source>
</evidence>
<dbReference type="EMBL" id="WTVQ01000002">
    <property type="protein sequence ID" value="NMG73511.1"/>
    <property type="molecule type" value="Genomic_DNA"/>
</dbReference>
<name>A0ABX1Q907_9RHOO</name>
<gene>
    <name evidence="1" type="ORF">GPA25_01945</name>
</gene>
<organism evidence="1 2">
    <name type="scientific">Aromatoleum diolicum</name>
    <dbReference type="NCBI Taxonomy" id="75796"/>
    <lineage>
        <taxon>Bacteria</taxon>
        <taxon>Pseudomonadati</taxon>
        <taxon>Pseudomonadota</taxon>
        <taxon>Betaproteobacteria</taxon>
        <taxon>Rhodocyclales</taxon>
        <taxon>Rhodocyclaceae</taxon>
        <taxon>Aromatoleum</taxon>
    </lineage>
</organism>
<dbReference type="RefSeq" id="WP_169258660.1">
    <property type="nucleotide sequence ID" value="NZ_WTVQ01000002.1"/>
</dbReference>